<dbReference type="GO" id="GO:0003677">
    <property type="term" value="F:DNA binding"/>
    <property type="evidence" value="ECO:0007669"/>
    <property type="project" value="UniProtKB-KW"/>
</dbReference>
<dbReference type="Gene3D" id="3.40.50.1390">
    <property type="entry name" value="Resolvase, N-terminal catalytic domain"/>
    <property type="match status" value="1"/>
</dbReference>
<dbReference type="InterPro" id="IPR010093">
    <property type="entry name" value="SinI_DNA-bd"/>
</dbReference>
<keyword evidence="11" id="KW-1185">Reference proteome</keyword>
<dbReference type="InterPro" id="IPR041718">
    <property type="entry name" value="IS607_transposase-like"/>
</dbReference>
<evidence type="ECO:0000313" key="9">
    <source>
        <dbReference type="EMBL" id="OUQ76640.1"/>
    </source>
</evidence>
<feature type="domain" description="HTH merR-type" evidence="6">
    <location>
        <begin position="9"/>
        <end position="48"/>
    </location>
</feature>
<dbReference type="InterPro" id="IPR051491">
    <property type="entry name" value="Recombinase/Transposase-rel"/>
</dbReference>
<evidence type="ECO:0000313" key="10">
    <source>
        <dbReference type="Proteomes" id="UP000195859"/>
    </source>
</evidence>
<dbReference type="SMART" id="SM00422">
    <property type="entry name" value="HTH_MERR"/>
    <property type="match status" value="1"/>
</dbReference>
<evidence type="ECO:0000256" key="2">
    <source>
        <dbReference type="ARBA" id="ARBA00023125"/>
    </source>
</evidence>
<gene>
    <name evidence="9" type="ORF">B5E44_04725</name>
    <name evidence="8" type="ORF">B5E59_04095</name>
</gene>
<dbReference type="FunFam" id="3.40.50.1390:FF:000002">
    <property type="entry name" value="ORF1 in transposon ISC1904"/>
    <property type="match status" value="1"/>
</dbReference>
<evidence type="ECO:0000259" key="7">
    <source>
        <dbReference type="PROSITE" id="PS51736"/>
    </source>
</evidence>
<feature type="active site" description="O-(5'-phospho-DNA)-serine intermediate" evidence="4 5">
    <location>
        <position position="78"/>
    </location>
</feature>
<dbReference type="GO" id="GO:0000150">
    <property type="term" value="F:DNA strand exchange activity"/>
    <property type="evidence" value="ECO:0007669"/>
    <property type="project" value="InterPro"/>
</dbReference>
<dbReference type="Gene3D" id="1.10.1660.10">
    <property type="match status" value="1"/>
</dbReference>
<dbReference type="CDD" id="cd03769">
    <property type="entry name" value="SR_IS607_transposase_like"/>
    <property type="match status" value="1"/>
</dbReference>
<proteinExistence type="predicted"/>
<dbReference type="PROSITE" id="PS50937">
    <property type="entry name" value="HTH_MERR_2"/>
    <property type="match status" value="1"/>
</dbReference>
<evidence type="ECO:0000256" key="5">
    <source>
        <dbReference type="PROSITE-ProRule" id="PRU10137"/>
    </source>
</evidence>
<dbReference type="PROSITE" id="PS51736">
    <property type="entry name" value="RECOMBINASES_3"/>
    <property type="match status" value="1"/>
</dbReference>
<dbReference type="EMBL" id="NFLS01000006">
    <property type="protein sequence ID" value="OUQ56927.1"/>
    <property type="molecule type" value="Genomic_DNA"/>
</dbReference>
<reference evidence="9" key="2">
    <citation type="journal article" date="2018" name="BMC Genomics">
        <title>Whole genome sequencing and function prediction of 133 gut anaerobes isolated from chicken caecum in pure cultures.</title>
        <authorList>
            <person name="Medvecky M."/>
            <person name="Cejkova D."/>
            <person name="Polansky O."/>
            <person name="Karasova D."/>
            <person name="Kubasova T."/>
            <person name="Cizek A."/>
            <person name="Rychlik I."/>
        </authorList>
    </citation>
    <scope>NUCLEOTIDE SEQUENCE</scope>
    <source>
        <strain evidence="9">An101</strain>
        <strain evidence="8">An115</strain>
    </source>
</reference>
<dbReference type="SUPFAM" id="SSF46955">
    <property type="entry name" value="Putative DNA-binding domain"/>
    <property type="match status" value="1"/>
</dbReference>
<name>A0A1Y4W2N1_9LACO</name>
<evidence type="ECO:0000259" key="6">
    <source>
        <dbReference type="PROSITE" id="PS50937"/>
    </source>
</evidence>
<dbReference type="RefSeq" id="WP_087176135.1">
    <property type="nucleotide sequence ID" value="NZ_NFLS01000006.1"/>
</dbReference>
<keyword evidence="2" id="KW-0238">DNA-binding</keyword>
<dbReference type="GO" id="GO:0006355">
    <property type="term" value="P:regulation of DNA-templated transcription"/>
    <property type="evidence" value="ECO:0007669"/>
    <property type="project" value="InterPro"/>
</dbReference>
<dbReference type="AlphaFoldDB" id="A0A1Y4W2N1"/>
<evidence type="ECO:0000256" key="4">
    <source>
        <dbReference type="PIRSR" id="PIRSR606118-50"/>
    </source>
</evidence>
<accession>A0A1Y4W2N1</accession>
<evidence type="ECO:0000256" key="3">
    <source>
        <dbReference type="ARBA" id="ARBA00023172"/>
    </source>
</evidence>
<dbReference type="EMBL" id="NFLZ01000008">
    <property type="protein sequence ID" value="OUQ76640.1"/>
    <property type="molecule type" value="Genomic_DNA"/>
</dbReference>
<dbReference type="Proteomes" id="UP000195859">
    <property type="component" value="Unassembled WGS sequence"/>
</dbReference>
<dbReference type="GO" id="GO:0015074">
    <property type="term" value="P:DNA integration"/>
    <property type="evidence" value="ECO:0007669"/>
    <property type="project" value="UniProtKB-KW"/>
</dbReference>
<evidence type="ECO:0000256" key="1">
    <source>
        <dbReference type="ARBA" id="ARBA00022908"/>
    </source>
</evidence>
<dbReference type="InterPro" id="IPR006118">
    <property type="entry name" value="Recombinase_CS"/>
</dbReference>
<dbReference type="CDD" id="cd04761">
    <property type="entry name" value="HTH_MerR-SF"/>
    <property type="match status" value="1"/>
</dbReference>
<dbReference type="PANTHER" id="PTHR36172">
    <property type="match status" value="1"/>
</dbReference>
<keyword evidence="1" id="KW-0229">DNA integration</keyword>
<dbReference type="NCBIfam" id="TIGR01764">
    <property type="entry name" value="excise"/>
    <property type="match status" value="1"/>
</dbReference>
<dbReference type="SUPFAM" id="SSF53041">
    <property type="entry name" value="Resolvase-like"/>
    <property type="match status" value="1"/>
</dbReference>
<evidence type="ECO:0000313" key="11">
    <source>
        <dbReference type="Proteomes" id="UP000196293"/>
    </source>
</evidence>
<dbReference type="InterPro" id="IPR006119">
    <property type="entry name" value="Resolv_N"/>
</dbReference>
<keyword evidence="3" id="KW-0233">DNA recombination</keyword>
<sequence>MAEKTLPKYLTISQAAEYLNTTPNTLRVWEREGKIKPTRTAGNQRRYTVEMLDATLAGKKPTSLASPAKLILGYCRVSSSHQKDDLKRQEAVVTHFCEMQGKSFKIISDIGSGLNYNKKGLKELIHLICTEQCSQVVVNYQDRLVRFGFDLIKDICQEHDVELTVINQTKTESSNEELVKDVLSVITVYSAKLYGKRSHHNEKIIKTNQELFKDH</sequence>
<dbReference type="Proteomes" id="UP000196293">
    <property type="component" value="Unassembled WGS sequence"/>
</dbReference>
<dbReference type="NCBIfam" id="NF033518">
    <property type="entry name" value="transpos_IS607"/>
    <property type="match status" value="1"/>
</dbReference>
<dbReference type="InterPro" id="IPR036162">
    <property type="entry name" value="Resolvase-like_N_sf"/>
</dbReference>
<organism evidence="9 10">
    <name type="scientific">Lactobacillus gallinarum</name>
    <dbReference type="NCBI Taxonomy" id="52242"/>
    <lineage>
        <taxon>Bacteria</taxon>
        <taxon>Bacillati</taxon>
        <taxon>Bacillota</taxon>
        <taxon>Bacilli</taxon>
        <taxon>Lactobacillales</taxon>
        <taxon>Lactobacillaceae</taxon>
        <taxon>Lactobacillus</taxon>
    </lineage>
</organism>
<feature type="domain" description="Resolvase/invertase-type recombinase catalytic" evidence="7">
    <location>
        <begin position="70"/>
        <end position="215"/>
    </location>
</feature>
<dbReference type="PROSITE" id="PS00397">
    <property type="entry name" value="RECOMBINASES_1"/>
    <property type="match status" value="1"/>
</dbReference>
<comment type="caution">
    <text evidence="9">The sequence shown here is derived from an EMBL/GenBank/DDBJ whole genome shotgun (WGS) entry which is preliminary data.</text>
</comment>
<dbReference type="Gene3D" id="1.10.287.2170">
    <property type="match status" value="1"/>
</dbReference>
<dbReference type="InterPro" id="IPR000551">
    <property type="entry name" value="MerR-type_HTH_dom"/>
</dbReference>
<dbReference type="InterPro" id="IPR048046">
    <property type="entry name" value="Transpos_IS607"/>
</dbReference>
<dbReference type="SMART" id="SM00857">
    <property type="entry name" value="Resolvase"/>
    <property type="match status" value="1"/>
</dbReference>
<protein>
    <submittedName>
        <fullName evidence="9">IS607 family transposase</fullName>
    </submittedName>
</protein>
<dbReference type="Pfam" id="PF00239">
    <property type="entry name" value="Resolvase"/>
    <property type="match status" value="1"/>
</dbReference>
<reference evidence="10 11" key="1">
    <citation type="submission" date="2017-04" db="EMBL/GenBank/DDBJ databases">
        <title>Function of individual gut microbiota members based on whole genome sequencing of pure cultures obtained from chicken caecum.</title>
        <authorList>
            <person name="Medvecky M."/>
            <person name="Cejkova D."/>
            <person name="Polansky O."/>
            <person name="Karasova D."/>
            <person name="Kubasova T."/>
            <person name="Cizek A."/>
            <person name="Rychlik I."/>
        </authorList>
    </citation>
    <scope>NUCLEOTIDE SEQUENCE [LARGE SCALE GENOMIC DNA]</scope>
    <source>
        <strain evidence="10">An101</strain>
        <strain evidence="11">An115</strain>
    </source>
</reference>
<dbReference type="PANTHER" id="PTHR36172:SF1">
    <property type="entry name" value="RESOLVASE-RELATED"/>
    <property type="match status" value="1"/>
</dbReference>
<evidence type="ECO:0000313" key="8">
    <source>
        <dbReference type="EMBL" id="OUQ56927.1"/>
    </source>
</evidence>
<dbReference type="Pfam" id="PF00376">
    <property type="entry name" value="MerR"/>
    <property type="match status" value="1"/>
</dbReference>
<dbReference type="InterPro" id="IPR009061">
    <property type="entry name" value="DNA-bd_dom_put_sf"/>
</dbReference>